<dbReference type="PRINTS" id="PR00237">
    <property type="entry name" value="GPCRRHODOPSN"/>
</dbReference>
<organism evidence="12 13">
    <name type="scientific">Paramuricea clavata</name>
    <name type="common">Red gorgonian</name>
    <name type="synonym">Violescent sea-whip</name>
    <dbReference type="NCBI Taxonomy" id="317549"/>
    <lineage>
        <taxon>Eukaryota</taxon>
        <taxon>Metazoa</taxon>
        <taxon>Cnidaria</taxon>
        <taxon>Anthozoa</taxon>
        <taxon>Octocorallia</taxon>
        <taxon>Malacalcyonacea</taxon>
        <taxon>Plexauridae</taxon>
        <taxon>Paramuricea</taxon>
    </lineage>
</organism>
<dbReference type="EMBL" id="CACRXK020020665">
    <property type="protein sequence ID" value="CAB4035058.1"/>
    <property type="molecule type" value="Genomic_DNA"/>
</dbReference>
<sequence>MDNLTESERVKLIEFQKQLDLAETHILIFIAIFTVLGNTMVLVATWRERILHQPNKYFIACLAVADLLVAFATYAATPHSGSWGILLTRSNLCPYDDTKEKGFYTFLAVSALFLPSVVILVMYALIYVVVHKRQQMLRNGELSQTRNDQNQRSAFLQDLK</sequence>
<evidence type="ECO:0000256" key="10">
    <source>
        <dbReference type="SAM" id="MobiDB-lite"/>
    </source>
</evidence>
<dbReference type="InterPro" id="IPR017452">
    <property type="entry name" value="GPCR_Rhodpsn_7TM"/>
</dbReference>
<dbReference type="PROSITE" id="PS50262">
    <property type="entry name" value="G_PROTEIN_RECEP_F1_2"/>
    <property type="match status" value="1"/>
</dbReference>
<dbReference type="GO" id="GO:0004930">
    <property type="term" value="F:G protein-coupled receptor activity"/>
    <property type="evidence" value="ECO:0007669"/>
    <property type="project" value="UniProtKB-KW"/>
</dbReference>
<keyword evidence="5" id="KW-0297">G-protein coupled receptor</keyword>
<keyword evidence="8 12" id="KW-0675">Receptor</keyword>
<evidence type="ECO:0000313" key="12">
    <source>
        <dbReference type="EMBL" id="CAB4035058.1"/>
    </source>
</evidence>
<feature type="transmembrane region" description="Helical" evidence="11">
    <location>
        <begin position="26"/>
        <end position="45"/>
    </location>
</feature>
<name>A0A6S7JVE3_PARCT</name>
<dbReference type="GO" id="GO:0005886">
    <property type="term" value="C:plasma membrane"/>
    <property type="evidence" value="ECO:0007669"/>
    <property type="project" value="UniProtKB-SubCell"/>
</dbReference>
<comment type="subcellular location">
    <subcellularLocation>
        <location evidence="1">Cell membrane</location>
        <topology evidence="1">Multi-pass membrane protein</topology>
    </subcellularLocation>
</comment>
<keyword evidence="2" id="KW-1003">Cell membrane</keyword>
<evidence type="ECO:0000256" key="9">
    <source>
        <dbReference type="ARBA" id="ARBA00023224"/>
    </source>
</evidence>
<dbReference type="AlphaFoldDB" id="A0A6S7JVE3"/>
<evidence type="ECO:0000313" key="13">
    <source>
        <dbReference type="Proteomes" id="UP001152795"/>
    </source>
</evidence>
<evidence type="ECO:0000256" key="2">
    <source>
        <dbReference type="ARBA" id="ARBA00022475"/>
    </source>
</evidence>
<keyword evidence="3 11" id="KW-0812">Transmembrane</keyword>
<dbReference type="InterPro" id="IPR000276">
    <property type="entry name" value="GPCR_Rhodpsn"/>
</dbReference>
<evidence type="ECO:0000256" key="11">
    <source>
        <dbReference type="SAM" id="Phobius"/>
    </source>
</evidence>
<dbReference type="Proteomes" id="UP001152795">
    <property type="component" value="Unassembled WGS sequence"/>
</dbReference>
<keyword evidence="6 11" id="KW-0472">Membrane</keyword>
<evidence type="ECO:0000256" key="8">
    <source>
        <dbReference type="ARBA" id="ARBA00023170"/>
    </source>
</evidence>
<gene>
    <name evidence="12" type="ORF">PACLA_8A010687</name>
</gene>
<feature type="region of interest" description="Disordered" evidence="10">
    <location>
        <begin position="141"/>
        <end position="160"/>
    </location>
</feature>
<feature type="transmembrane region" description="Helical" evidence="11">
    <location>
        <begin position="57"/>
        <end position="77"/>
    </location>
</feature>
<feature type="transmembrane region" description="Helical" evidence="11">
    <location>
        <begin position="104"/>
        <end position="130"/>
    </location>
</feature>
<evidence type="ECO:0000256" key="7">
    <source>
        <dbReference type="ARBA" id="ARBA00023157"/>
    </source>
</evidence>
<dbReference type="PANTHER" id="PTHR24248">
    <property type="entry name" value="ADRENERGIC RECEPTOR-RELATED G-PROTEIN COUPLED RECEPTOR"/>
    <property type="match status" value="1"/>
</dbReference>
<evidence type="ECO:0000256" key="3">
    <source>
        <dbReference type="ARBA" id="ARBA00022692"/>
    </source>
</evidence>
<reference evidence="12" key="1">
    <citation type="submission" date="2020-04" db="EMBL/GenBank/DDBJ databases">
        <authorList>
            <person name="Alioto T."/>
            <person name="Alioto T."/>
            <person name="Gomez Garrido J."/>
        </authorList>
    </citation>
    <scope>NUCLEOTIDE SEQUENCE</scope>
    <source>
        <strain evidence="12">A484AB</strain>
    </source>
</reference>
<feature type="compositionally biased region" description="Polar residues" evidence="10">
    <location>
        <begin position="141"/>
        <end position="154"/>
    </location>
</feature>
<proteinExistence type="predicted"/>
<keyword evidence="9" id="KW-0807">Transducer</keyword>
<feature type="non-terminal residue" evidence="12">
    <location>
        <position position="160"/>
    </location>
</feature>
<keyword evidence="4 11" id="KW-1133">Transmembrane helix</keyword>
<dbReference type="OrthoDB" id="5976143at2759"/>
<evidence type="ECO:0000256" key="5">
    <source>
        <dbReference type="ARBA" id="ARBA00023040"/>
    </source>
</evidence>
<keyword evidence="7" id="KW-1015">Disulfide bond</keyword>
<keyword evidence="13" id="KW-1185">Reference proteome</keyword>
<evidence type="ECO:0000256" key="4">
    <source>
        <dbReference type="ARBA" id="ARBA00022989"/>
    </source>
</evidence>
<evidence type="ECO:0000256" key="1">
    <source>
        <dbReference type="ARBA" id="ARBA00004651"/>
    </source>
</evidence>
<accession>A0A6S7JVE3</accession>
<dbReference type="PANTHER" id="PTHR24248:SF125">
    <property type="entry name" value="DOPAMINE D2-LIKE RECEPTOR"/>
    <property type="match status" value="1"/>
</dbReference>
<dbReference type="Gene3D" id="1.20.1070.10">
    <property type="entry name" value="Rhodopsin 7-helix transmembrane proteins"/>
    <property type="match status" value="2"/>
</dbReference>
<comment type="caution">
    <text evidence="12">The sequence shown here is derived from an EMBL/GenBank/DDBJ whole genome shotgun (WGS) entry which is preliminary data.</text>
</comment>
<evidence type="ECO:0000256" key="6">
    <source>
        <dbReference type="ARBA" id="ARBA00023136"/>
    </source>
</evidence>
<dbReference type="SUPFAM" id="SSF81321">
    <property type="entry name" value="Family A G protein-coupled receptor-like"/>
    <property type="match status" value="1"/>
</dbReference>
<protein>
    <submittedName>
        <fullName evidence="12">Dopamine D2-like receptor, partial</fullName>
    </submittedName>
</protein>